<dbReference type="GO" id="GO:0016020">
    <property type="term" value="C:membrane"/>
    <property type="evidence" value="ECO:0007669"/>
    <property type="project" value="UniProtKB-SubCell"/>
</dbReference>
<dbReference type="PANTHER" id="PTHR23294">
    <property type="entry name" value="ET TRANSLATION PRODUCT-RELATED"/>
    <property type="match status" value="1"/>
</dbReference>
<dbReference type="Proteomes" id="UP000076761">
    <property type="component" value="Unassembled WGS sequence"/>
</dbReference>
<feature type="transmembrane region" description="Helical" evidence="6">
    <location>
        <begin position="252"/>
        <end position="270"/>
    </location>
</feature>
<evidence type="ECO:0000256" key="2">
    <source>
        <dbReference type="ARBA" id="ARBA00022692"/>
    </source>
</evidence>
<accession>A0A165UE17</accession>
<evidence type="ECO:0000256" key="5">
    <source>
        <dbReference type="SAM" id="MobiDB-lite"/>
    </source>
</evidence>
<keyword evidence="8" id="KW-1185">Reference proteome</keyword>
<dbReference type="FunCoup" id="A0A165UE17">
    <property type="interactions" value="2"/>
</dbReference>
<dbReference type="Gene3D" id="1.20.1250.20">
    <property type="entry name" value="MFS general substrate transporter like domains"/>
    <property type="match status" value="1"/>
</dbReference>
<reference evidence="7 8" key="1">
    <citation type="journal article" date="2016" name="Mol. Biol. Evol.">
        <title>Comparative Genomics of Early-Diverging Mushroom-Forming Fungi Provides Insights into the Origins of Lignocellulose Decay Capabilities.</title>
        <authorList>
            <person name="Nagy L.G."/>
            <person name="Riley R."/>
            <person name="Tritt A."/>
            <person name="Adam C."/>
            <person name="Daum C."/>
            <person name="Floudas D."/>
            <person name="Sun H."/>
            <person name="Yadav J.S."/>
            <person name="Pangilinan J."/>
            <person name="Larsson K.H."/>
            <person name="Matsuura K."/>
            <person name="Barry K."/>
            <person name="Labutti K."/>
            <person name="Kuo R."/>
            <person name="Ohm R.A."/>
            <person name="Bhattacharya S.S."/>
            <person name="Shirouzu T."/>
            <person name="Yoshinaga Y."/>
            <person name="Martin F.M."/>
            <person name="Grigoriev I.V."/>
            <person name="Hibbett D.S."/>
        </authorList>
    </citation>
    <scope>NUCLEOTIDE SEQUENCE [LARGE SCALE GENOMIC DNA]</scope>
    <source>
        <strain evidence="7 8">HHB14362 ss-1</strain>
    </source>
</reference>
<evidence type="ECO:0000313" key="7">
    <source>
        <dbReference type="EMBL" id="KZT28014.1"/>
    </source>
</evidence>
<feature type="transmembrane region" description="Helical" evidence="6">
    <location>
        <begin position="99"/>
        <end position="118"/>
    </location>
</feature>
<feature type="transmembrane region" description="Helical" evidence="6">
    <location>
        <begin position="198"/>
        <end position="216"/>
    </location>
</feature>
<dbReference type="SUPFAM" id="SSF103473">
    <property type="entry name" value="MFS general substrate transporter"/>
    <property type="match status" value="1"/>
</dbReference>
<feature type="transmembrane region" description="Helical" evidence="6">
    <location>
        <begin position="290"/>
        <end position="307"/>
    </location>
</feature>
<protein>
    <submittedName>
        <fullName evidence="7">MFS general substrate transporter</fullName>
    </submittedName>
</protein>
<evidence type="ECO:0000313" key="8">
    <source>
        <dbReference type="Proteomes" id="UP000076761"/>
    </source>
</evidence>
<dbReference type="InterPro" id="IPR010291">
    <property type="entry name" value="Ion_channel_UNC-93"/>
</dbReference>
<feature type="transmembrane region" description="Helical" evidence="6">
    <location>
        <begin position="39"/>
        <end position="63"/>
    </location>
</feature>
<feature type="transmembrane region" description="Helical" evidence="6">
    <location>
        <begin position="75"/>
        <end position="92"/>
    </location>
</feature>
<feature type="transmembrane region" description="Helical" evidence="6">
    <location>
        <begin position="124"/>
        <end position="153"/>
    </location>
</feature>
<evidence type="ECO:0000256" key="4">
    <source>
        <dbReference type="ARBA" id="ARBA00023136"/>
    </source>
</evidence>
<dbReference type="PANTHER" id="PTHR23294:SF59">
    <property type="entry name" value="UNC93-LIKE PROTEIN C922.05C"/>
    <property type="match status" value="1"/>
</dbReference>
<feature type="transmembrane region" description="Helical" evidence="6">
    <location>
        <begin position="165"/>
        <end position="186"/>
    </location>
</feature>
<keyword evidence="2 6" id="KW-0812">Transmembrane</keyword>
<sequence>MLVPLSPSSVKREDDAQEAEHLERPGGLKGFYYNPYTQISMVALVCFTCPGLYNALLGLGGAGRIDPNINDDANAALYATFAFFAFFAGSVNNVLGPRLTLFLGTTGYALGLGSYLAMNIHPNVGGFVIAAGAYEGLCAALLWTAEGCLMLAYPTESQKGTFIGVFWAIFNMGGVVGACVSLGQNFNSTANSVGNSTYIALLVLNICGVLLPLCLADPNKMVRADGTRVKTPRQPTWKSEFRGLWIALKTDPLVIMLFPMFFASIWYYTWQFNDYNGTLFNIRTRSLNNLVYWLAQIFGSLIVGSILDWTRLTRRTRAYIGWIILLCLVFFVHGWAYIYQRGFTRESIAATPTRMDIYDHGYAGRILLYTLCGVLDSVWQTTTYWILGTMSNDAAKLAYFTGFYKSIQAAGCAGAFATDAVKLPYINIFASTWTLLVAGLIFTLPMIYLRVKNHTEPSDELNMDGSEFASADKDKKSDVVEQTVNAV</sequence>
<dbReference type="InParanoid" id="A0A165UE17"/>
<dbReference type="InterPro" id="IPR036259">
    <property type="entry name" value="MFS_trans_sf"/>
</dbReference>
<dbReference type="EMBL" id="KV425559">
    <property type="protein sequence ID" value="KZT28014.1"/>
    <property type="molecule type" value="Genomic_DNA"/>
</dbReference>
<feature type="transmembrane region" description="Helical" evidence="6">
    <location>
        <begin position="319"/>
        <end position="338"/>
    </location>
</feature>
<dbReference type="OrthoDB" id="196103at2759"/>
<dbReference type="Pfam" id="PF05978">
    <property type="entry name" value="UNC-93"/>
    <property type="match status" value="1"/>
</dbReference>
<gene>
    <name evidence="7" type="ORF">NEOLEDRAFT_1129929</name>
</gene>
<feature type="compositionally biased region" description="Basic and acidic residues" evidence="5">
    <location>
        <begin position="10"/>
        <end position="21"/>
    </location>
</feature>
<feature type="region of interest" description="Disordered" evidence="5">
    <location>
        <begin position="1"/>
        <end position="21"/>
    </location>
</feature>
<organism evidence="7 8">
    <name type="scientific">Neolentinus lepideus HHB14362 ss-1</name>
    <dbReference type="NCBI Taxonomy" id="1314782"/>
    <lineage>
        <taxon>Eukaryota</taxon>
        <taxon>Fungi</taxon>
        <taxon>Dikarya</taxon>
        <taxon>Basidiomycota</taxon>
        <taxon>Agaricomycotina</taxon>
        <taxon>Agaricomycetes</taxon>
        <taxon>Gloeophyllales</taxon>
        <taxon>Gloeophyllaceae</taxon>
        <taxon>Neolentinus</taxon>
    </lineage>
</organism>
<dbReference type="AlphaFoldDB" id="A0A165UE17"/>
<proteinExistence type="predicted"/>
<keyword evidence="3 6" id="KW-1133">Transmembrane helix</keyword>
<evidence type="ECO:0000256" key="6">
    <source>
        <dbReference type="SAM" id="Phobius"/>
    </source>
</evidence>
<name>A0A165UE17_9AGAM</name>
<feature type="transmembrane region" description="Helical" evidence="6">
    <location>
        <begin position="425"/>
        <end position="449"/>
    </location>
</feature>
<keyword evidence="4 6" id="KW-0472">Membrane</keyword>
<comment type="subcellular location">
    <subcellularLocation>
        <location evidence="1">Membrane</location>
        <topology evidence="1">Multi-pass membrane protein</topology>
    </subcellularLocation>
</comment>
<evidence type="ECO:0000256" key="1">
    <source>
        <dbReference type="ARBA" id="ARBA00004141"/>
    </source>
</evidence>
<dbReference type="InterPro" id="IPR051617">
    <property type="entry name" value="UNC-93-like_regulator"/>
</dbReference>
<evidence type="ECO:0000256" key="3">
    <source>
        <dbReference type="ARBA" id="ARBA00022989"/>
    </source>
</evidence>